<evidence type="ECO:0000313" key="3">
    <source>
        <dbReference type="Proteomes" id="UP001529510"/>
    </source>
</evidence>
<evidence type="ECO:0000313" key="2">
    <source>
        <dbReference type="EMBL" id="KAL0156925.1"/>
    </source>
</evidence>
<evidence type="ECO:0000256" key="1">
    <source>
        <dbReference type="SAM" id="MobiDB-lite"/>
    </source>
</evidence>
<name>A0ABD0N5H5_CIRMR</name>
<feature type="region of interest" description="Disordered" evidence="1">
    <location>
        <begin position="318"/>
        <end position="345"/>
    </location>
</feature>
<reference evidence="2 3" key="1">
    <citation type="submission" date="2024-05" db="EMBL/GenBank/DDBJ databases">
        <title>Genome sequencing and assembly of Indian major carp, Cirrhinus mrigala (Hamilton, 1822).</title>
        <authorList>
            <person name="Mohindra V."/>
            <person name="Chowdhury L.M."/>
            <person name="Lal K."/>
            <person name="Jena J.K."/>
        </authorList>
    </citation>
    <scope>NUCLEOTIDE SEQUENCE [LARGE SCALE GENOMIC DNA]</scope>
    <source>
        <strain evidence="2">CM1030</strain>
        <tissue evidence="2">Blood</tissue>
    </source>
</reference>
<feature type="region of interest" description="Disordered" evidence="1">
    <location>
        <begin position="1"/>
        <end position="30"/>
    </location>
</feature>
<keyword evidence="3" id="KW-1185">Reference proteome</keyword>
<accession>A0ABD0N5H5</accession>
<protein>
    <submittedName>
        <fullName evidence="2">Uncharacterized protein</fullName>
    </submittedName>
</protein>
<sequence>PTLDPEPSPPSSHCVEQNPEPPVDGEPMPATINEASLRKATELEIALESEPHGLSDQVCEPATALATWEIAHCTISEGELSSMNYVLPVPPSNYRGRCCLPLPPPLHQSSPSPPLPPSVQWDCQFPLASWLENPLFPPPACRPRGSTILSVHHLRWAPLSPRLHLGQSSTICHLGTTLLWLRLVPQALSGFSLPSTPPPSSVTPASHSRPSGSLPQSLEPTAPPWPSGFSVSPWLIGYPPTCSAAITLPPWLLPLSAPLWVAFMTVAWVPPGPSCSSLHQIHLGSSFFSMAPPSIRHLGTPLLWLHLIPPALSGTSLPPAPPQSSVTPASPQPSGSLPPPRPPEPSSLPWPSGFLVSPWLFGSSSPPWRLLHSHLLCCHHPSSTMAPPSVGSTVGRLYGYGLGPSWTLLLQVPPVYSLAPPSI</sequence>
<feature type="compositionally biased region" description="Pro residues" evidence="1">
    <location>
        <begin position="336"/>
        <end position="345"/>
    </location>
</feature>
<feature type="compositionally biased region" description="Polar residues" evidence="1">
    <location>
        <begin position="209"/>
        <end position="219"/>
    </location>
</feature>
<gene>
    <name evidence="2" type="ORF">M9458_048171</name>
</gene>
<dbReference type="Proteomes" id="UP001529510">
    <property type="component" value="Unassembled WGS sequence"/>
</dbReference>
<proteinExistence type="predicted"/>
<feature type="non-terminal residue" evidence="2">
    <location>
        <position position="1"/>
    </location>
</feature>
<dbReference type="AlphaFoldDB" id="A0ABD0N5H5"/>
<comment type="caution">
    <text evidence="2">The sequence shown here is derived from an EMBL/GenBank/DDBJ whole genome shotgun (WGS) entry which is preliminary data.</text>
</comment>
<feature type="compositionally biased region" description="Pro residues" evidence="1">
    <location>
        <begin position="1"/>
        <end position="10"/>
    </location>
</feature>
<organism evidence="2 3">
    <name type="scientific">Cirrhinus mrigala</name>
    <name type="common">Mrigala</name>
    <dbReference type="NCBI Taxonomy" id="683832"/>
    <lineage>
        <taxon>Eukaryota</taxon>
        <taxon>Metazoa</taxon>
        <taxon>Chordata</taxon>
        <taxon>Craniata</taxon>
        <taxon>Vertebrata</taxon>
        <taxon>Euteleostomi</taxon>
        <taxon>Actinopterygii</taxon>
        <taxon>Neopterygii</taxon>
        <taxon>Teleostei</taxon>
        <taxon>Ostariophysi</taxon>
        <taxon>Cypriniformes</taxon>
        <taxon>Cyprinidae</taxon>
        <taxon>Labeoninae</taxon>
        <taxon>Labeonini</taxon>
        <taxon>Cirrhinus</taxon>
    </lineage>
</organism>
<dbReference type="EMBL" id="JAMKFB020000024">
    <property type="protein sequence ID" value="KAL0156925.1"/>
    <property type="molecule type" value="Genomic_DNA"/>
</dbReference>
<feature type="region of interest" description="Disordered" evidence="1">
    <location>
        <begin position="195"/>
        <end position="221"/>
    </location>
</feature>